<evidence type="ECO:0000313" key="13">
    <source>
        <dbReference type="Proteomes" id="UP001273505"/>
    </source>
</evidence>
<keyword evidence="4" id="KW-0677">Repeat</keyword>
<evidence type="ECO:0000256" key="5">
    <source>
        <dbReference type="ARBA" id="ARBA00023098"/>
    </source>
</evidence>
<evidence type="ECO:0000256" key="8">
    <source>
        <dbReference type="ARBA" id="ARBA00023264"/>
    </source>
</evidence>
<evidence type="ECO:0000313" key="12">
    <source>
        <dbReference type="EMBL" id="MDX6850248.1"/>
    </source>
</evidence>
<comment type="similarity">
    <text evidence="9">Belongs to the phospholipase D family. Cardiolipin synthase subfamily. ClsB sub-subfamily.</text>
</comment>
<keyword evidence="2 9" id="KW-0444">Lipid biosynthesis</keyword>
<proteinExistence type="inferred from homology"/>
<evidence type="ECO:0000259" key="11">
    <source>
        <dbReference type="PROSITE" id="PS50035"/>
    </source>
</evidence>
<comment type="caution">
    <text evidence="12">The sequence shown here is derived from an EMBL/GenBank/DDBJ whole genome shotgun (WGS) entry which is preliminary data.</text>
</comment>
<dbReference type="CDD" id="cd09159">
    <property type="entry name" value="PLDc_ybhO_like_2"/>
    <property type="match status" value="1"/>
</dbReference>
<feature type="compositionally biased region" description="Basic and acidic residues" evidence="10">
    <location>
        <begin position="424"/>
        <end position="435"/>
    </location>
</feature>
<dbReference type="Gene3D" id="3.30.870.10">
    <property type="entry name" value="Endonuclease Chain A"/>
    <property type="match status" value="2"/>
</dbReference>
<dbReference type="SMART" id="SM00155">
    <property type="entry name" value="PLDc"/>
    <property type="match status" value="2"/>
</dbReference>
<dbReference type="PROSITE" id="PS50035">
    <property type="entry name" value="PLD"/>
    <property type="match status" value="2"/>
</dbReference>
<dbReference type="InterPro" id="IPR001736">
    <property type="entry name" value="PLipase_D/transphosphatidylase"/>
</dbReference>
<dbReference type="Pfam" id="PF13091">
    <property type="entry name" value="PLDc_2"/>
    <property type="match status" value="2"/>
</dbReference>
<comment type="subcellular location">
    <subcellularLocation>
        <location evidence="9">Cell membrane</location>
        <topology evidence="9">Peripheral membrane protein</topology>
    </subcellularLocation>
</comment>
<keyword evidence="7 9" id="KW-0594">Phospholipid biosynthesis</keyword>
<dbReference type="PANTHER" id="PTHR21248">
    <property type="entry name" value="CARDIOLIPIN SYNTHASE"/>
    <property type="match status" value="1"/>
</dbReference>
<dbReference type="PANTHER" id="PTHR21248:SF23">
    <property type="entry name" value="CARDIOLIPIN SYNTHASE B"/>
    <property type="match status" value="1"/>
</dbReference>
<evidence type="ECO:0000256" key="10">
    <source>
        <dbReference type="SAM" id="MobiDB-lite"/>
    </source>
</evidence>
<feature type="active site" evidence="9">
    <location>
        <position position="296"/>
    </location>
</feature>
<keyword evidence="5 9" id="KW-0443">Lipid metabolism</keyword>
<keyword evidence="13" id="KW-1185">Reference proteome</keyword>
<keyword evidence="6 9" id="KW-0472">Membrane</keyword>
<evidence type="ECO:0000256" key="2">
    <source>
        <dbReference type="ARBA" id="ARBA00022516"/>
    </source>
</evidence>
<evidence type="ECO:0000256" key="3">
    <source>
        <dbReference type="ARBA" id="ARBA00022679"/>
    </source>
</evidence>
<dbReference type="HAMAP" id="MF_01917">
    <property type="entry name" value="Cardiolipin_synth_ClsB"/>
    <property type="match status" value="1"/>
</dbReference>
<comment type="catalytic activity">
    <reaction evidence="9">
        <text>2 a 1,2-diacyl-sn-glycero-3-phospho-(1'-sn-glycerol) = a cardiolipin + glycerol</text>
        <dbReference type="Rhea" id="RHEA:31451"/>
        <dbReference type="ChEBI" id="CHEBI:17754"/>
        <dbReference type="ChEBI" id="CHEBI:62237"/>
        <dbReference type="ChEBI" id="CHEBI:64716"/>
    </reaction>
</comment>
<protein>
    <recommendedName>
        <fullName evidence="9">Cardiolipin synthase B</fullName>
        <shortName evidence="9">CL synthase</shortName>
        <ecNumber evidence="9">2.7.8.-</ecNumber>
    </recommendedName>
</protein>
<feature type="active site" evidence="9">
    <location>
        <position position="119"/>
    </location>
</feature>
<keyword evidence="8 9" id="KW-1208">Phospholipid metabolism</keyword>
<keyword evidence="1 9" id="KW-1003">Cell membrane</keyword>
<name>A0ABU4S347_9GAMM</name>
<feature type="domain" description="PLD phosphodiesterase" evidence="11">
    <location>
        <begin position="289"/>
        <end position="316"/>
    </location>
</feature>
<gene>
    <name evidence="9 12" type="primary">clsB</name>
    <name evidence="12" type="ORF">SCD92_12815</name>
</gene>
<organism evidence="12 13">
    <name type="scientific">Gilvimarinus gilvus</name>
    <dbReference type="NCBI Taxonomy" id="3058038"/>
    <lineage>
        <taxon>Bacteria</taxon>
        <taxon>Pseudomonadati</taxon>
        <taxon>Pseudomonadota</taxon>
        <taxon>Gammaproteobacteria</taxon>
        <taxon>Cellvibrionales</taxon>
        <taxon>Cellvibrionaceae</taxon>
        <taxon>Gilvimarinus</taxon>
    </lineage>
</organism>
<feature type="compositionally biased region" description="Basic and acidic residues" evidence="10">
    <location>
        <begin position="394"/>
        <end position="417"/>
    </location>
</feature>
<feature type="active site" evidence="9">
    <location>
        <position position="126"/>
    </location>
</feature>
<dbReference type="SUPFAM" id="SSF56024">
    <property type="entry name" value="Phospholipase D/nuclease"/>
    <property type="match status" value="2"/>
</dbReference>
<comment type="function">
    <text evidence="9">Catalyzes the phosphatidyl group transfer from one phosphatidylglycerol molecule to another to form cardiolipin (CL) (diphosphatidylglycerol) and glycerol.</text>
</comment>
<evidence type="ECO:0000256" key="6">
    <source>
        <dbReference type="ARBA" id="ARBA00023136"/>
    </source>
</evidence>
<feature type="active site" evidence="9">
    <location>
        <position position="301"/>
    </location>
</feature>
<dbReference type="CDD" id="cd09110">
    <property type="entry name" value="PLDc_CLS_1"/>
    <property type="match status" value="1"/>
</dbReference>
<dbReference type="RefSeq" id="WP_302720876.1">
    <property type="nucleotide sequence ID" value="NZ_JAULRU010000215.1"/>
</dbReference>
<feature type="domain" description="PLD phosphodiesterase" evidence="11">
    <location>
        <begin position="114"/>
        <end position="141"/>
    </location>
</feature>
<dbReference type="GO" id="GO:0016740">
    <property type="term" value="F:transferase activity"/>
    <property type="evidence" value="ECO:0007669"/>
    <property type="project" value="UniProtKB-KW"/>
</dbReference>
<dbReference type="NCBIfam" id="NF008427">
    <property type="entry name" value="PRK11263.1"/>
    <property type="match status" value="1"/>
</dbReference>
<reference evidence="12 13" key="1">
    <citation type="submission" date="2023-11" db="EMBL/GenBank/DDBJ databases">
        <title>Gilvimarinus fulvus sp. nov., isolated from the surface of Kelp.</title>
        <authorList>
            <person name="Sun Y.Y."/>
            <person name="Gong Y."/>
            <person name="Du Z.J."/>
        </authorList>
    </citation>
    <scope>NUCLEOTIDE SEQUENCE [LARGE SCALE GENOMIC DNA]</scope>
    <source>
        <strain evidence="12 13">SDUM040013</strain>
    </source>
</reference>
<feature type="active site" evidence="9">
    <location>
        <position position="121"/>
    </location>
</feature>
<dbReference type="InterPro" id="IPR030872">
    <property type="entry name" value="Cardiolipin_synth_ClsB"/>
</dbReference>
<keyword evidence="3 9" id="KW-0808">Transferase</keyword>
<feature type="active site" evidence="9">
    <location>
        <position position="294"/>
    </location>
</feature>
<evidence type="ECO:0000256" key="7">
    <source>
        <dbReference type="ARBA" id="ARBA00023209"/>
    </source>
</evidence>
<dbReference type="InterPro" id="IPR025202">
    <property type="entry name" value="PLD-like_dom"/>
</dbReference>
<sequence length="435" mass="50373">MFGYHKRQGSYVEGNSFHLMENGEAFFPQLIRRIKHARHEVLLETFILENDRIGRALKRAILLALRRGAWVSLTVDSWGSHYLDSDFIDELTAAGVVFQIYDPQPHWYNGRPKLFRRLHRKLACIDGKYAMIGGINYCNTHMVTSGPEGKQDYSVELQGPVIASIRELCKSYVRDASDKNLEGVEIWPPVEVEDGHRVSFVSRDNRRNRRSIEKSYLQAIGKAKDRVWIANAYFFPGYRFIRALIKARKRGVDVRLVIQGDPDIPFSLSVARTLYDLILRNDIQLYEFRERPLHAKIAVIDDTWSTIGSSNLDPLSLAFNLEANILVDSASFNRQLSDKLNDLVERSVKIEKSWVKHRPWYWLVKDFLTYHALRRFPALSGLFPAHTPKIRELKVDHDTANGRTKDPDLQRQYPESKRAKRVVKSTEYDSKAEVE</sequence>
<evidence type="ECO:0000256" key="1">
    <source>
        <dbReference type="ARBA" id="ARBA00022475"/>
    </source>
</evidence>
<evidence type="ECO:0000256" key="4">
    <source>
        <dbReference type="ARBA" id="ARBA00022737"/>
    </source>
</evidence>
<feature type="region of interest" description="Disordered" evidence="10">
    <location>
        <begin position="394"/>
        <end position="435"/>
    </location>
</feature>
<dbReference type="Proteomes" id="UP001273505">
    <property type="component" value="Unassembled WGS sequence"/>
</dbReference>
<dbReference type="EMBL" id="JAXAFO010000021">
    <property type="protein sequence ID" value="MDX6850248.1"/>
    <property type="molecule type" value="Genomic_DNA"/>
</dbReference>
<dbReference type="EC" id="2.7.8.-" evidence="9"/>
<evidence type="ECO:0000256" key="9">
    <source>
        <dbReference type="HAMAP-Rule" id="MF_01917"/>
    </source>
</evidence>
<accession>A0ABU4S347</accession>